<proteinExistence type="predicted"/>
<dbReference type="EMBL" id="KV423943">
    <property type="protein sequence ID" value="KZT59215.1"/>
    <property type="molecule type" value="Genomic_DNA"/>
</dbReference>
<protein>
    <submittedName>
        <fullName evidence="1">Uncharacterized protein</fullName>
    </submittedName>
</protein>
<dbReference type="AlphaFoldDB" id="A0A165HF46"/>
<sequence length="184" mass="20148">MEQSCIEDLPEDTEPSALLETKPVVDFLCIAAQSSTISTLLRSNAVLVPVLSQWACSFEKTSTQVENYRATVVLLFALLTHGTRGKKKEPAYDSEALHDIMLDTGPTSVLSAGAYAVFARKMVTKRGATQLMRLEAWDYFIDALHLSPDDPDVFAYRDLLEVSFPLYCAALDAALGSLHVGTSE</sequence>
<dbReference type="OrthoDB" id="10418004at2759"/>
<evidence type="ECO:0000313" key="1">
    <source>
        <dbReference type="EMBL" id="KZT59215.1"/>
    </source>
</evidence>
<evidence type="ECO:0000313" key="2">
    <source>
        <dbReference type="Proteomes" id="UP000076842"/>
    </source>
</evidence>
<organism evidence="1 2">
    <name type="scientific">Calocera cornea HHB12733</name>
    <dbReference type="NCBI Taxonomy" id="1353952"/>
    <lineage>
        <taxon>Eukaryota</taxon>
        <taxon>Fungi</taxon>
        <taxon>Dikarya</taxon>
        <taxon>Basidiomycota</taxon>
        <taxon>Agaricomycotina</taxon>
        <taxon>Dacrymycetes</taxon>
        <taxon>Dacrymycetales</taxon>
        <taxon>Dacrymycetaceae</taxon>
        <taxon>Calocera</taxon>
    </lineage>
</organism>
<gene>
    <name evidence="1" type="ORF">CALCODRAFT_211149</name>
</gene>
<dbReference type="Proteomes" id="UP000076842">
    <property type="component" value="Unassembled WGS sequence"/>
</dbReference>
<dbReference type="InParanoid" id="A0A165HF46"/>
<accession>A0A165HF46</accession>
<reference evidence="1 2" key="1">
    <citation type="journal article" date="2016" name="Mol. Biol. Evol.">
        <title>Comparative Genomics of Early-Diverging Mushroom-Forming Fungi Provides Insights into the Origins of Lignocellulose Decay Capabilities.</title>
        <authorList>
            <person name="Nagy L.G."/>
            <person name="Riley R."/>
            <person name="Tritt A."/>
            <person name="Adam C."/>
            <person name="Daum C."/>
            <person name="Floudas D."/>
            <person name="Sun H."/>
            <person name="Yadav J.S."/>
            <person name="Pangilinan J."/>
            <person name="Larsson K.H."/>
            <person name="Matsuura K."/>
            <person name="Barry K."/>
            <person name="Labutti K."/>
            <person name="Kuo R."/>
            <person name="Ohm R.A."/>
            <person name="Bhattacharya S.S."/>
            <person name="Shirouzu T."/>
            <person name="Yoshinaga Y."/>
            <person name="Martin F.M."/>
            <person name="Grigoriev I.V."/>
            <person name="Hibbett D.S."/>
        </authorList>
    </citation>
    <scope>NUCLEOTIDE SEQUENCE [LARGE SCALE GENOMIC DNA]</scope>
    <source>
        <strain evidence="1 2">HHB12733</strain>
    </source>
</reference>
<keyword evidence="2" id="KW-1185">Reference proteome</keyword>
<name>A0A165HF46_9BASI</name>